<accession>A0ABX6V1C6</accession>
<reference evidence="1" key="1">
    <citation type="submission" date="2021-07" db="EMBL/GenBank/DDBJ databases">
        <title>Shewanella sp. YLB-07 whole genome sequence.</title>
        <authorList>
            <person name="Yu L."/>
        </authorList>
    </citation>
    <scope>NUCLEOTIDE SEQUENCE</scope>
    <source>
        <strain evidence="1">YLB-08</strain>
    </source>
</reference>
<protein>
    <recommendedName>
        <fullName evidence="3">Cytochrome P460 domain-containing protein</fullName>
    </recommendedName>
</protein>
<proteinExistence type="predicted"/>
<evidence type="ECO:0008006" key="3">
    <source>
        <dbReference type="Google" id="ProtNLM"/>
    </source>
</evidence>
<dbReference type="EMBL" id="CP045503">
    <property type="protein sequence ID" value="QPG56387.1"/>
    <property type="molecule type" value="Genomic_DNA"/>
</dbReference>
<organism evidence="1 2">
    <name type="scientific">Shewanella eurypsychrophilus</name>
    <dbReference type="NCBI Taxonomy" id="2593656"/>
    <lineage>
        <taxon>Bacteria</taxon>
        <taxon>Pseudomonadati</taxon>
        <taxon>Pseudomonadota</taxon>
        <taxon>Gammaproteobacteria</taxon>
        <taxon>Alteromonadales</taxon>
        <taxon>Shewanellaceae</taxon>
        <taxon>Shewanella</taxon>
    </lineage>
</organism>
<evidence type="ECO:0000313" key="1">
    <source>
        <dbReference type="EMBL" id="QPG56387.1"/>
    </source>
</evidence>
<dbReference type="RefSeq" id="WP_142871774.1">
    <property type="nucleotide sequence ID" value="NZ_CP045503.2"/>
</dbReference>
<name>A0ABX6V1C6_9GAMM</name>
<dbReference type="Proteomes" id="UP000316416">
    <property type="component" value="Chromosome"/>
</dbReference>
<keyword evidence="2" id="KW-1185">Reference proteome</keyword>
<evidence type="ECO:0000313" key="2">
    <source>
        <dbReference type="Proteomes" id="UP000316416"/>
    </source>
</evidence>
<gene>
    <name evidence="1" type="ORF">FM038_002350</name>
</gene>
<sequence length="208" mass="23991">MERKLILLLLIFIQFPLCSQELESLPEVRIASSVKDLLVSTRKIYTMEVTNKLFKDGTGSIKEYKHQRGFAPLPAQLIKGIAQDMIHESKDEVIIHLKSKYFVSEEGRLVDDKEKAAWDFLLQQQNAATNVEGMNWEPYLYISNKEGVDYLTYISSDIATTKQCVSCHEIQELNASVQYARKQHGITDKPTLKRWHMIGIFKIEVKLK</sequence>